<dbReference type="InterPro" id="IPR000210">
    <property type="entry name" value="BTB/POZ_dom"/>
</dbReference>
<comment type="caution">
    <text evidence="3">The sequence shown here is derived from an EMBL/GenBank/DDBJ whole genome shotgun (WGS) entry which is preliminary data.</text>
</comment>
<keyword evidence="4" id="KW-1185">Reference proteome</keyword>
<dbReference type="OrthoDB" id="693342at2759"/>
<evidence type="ECO:0000256" key="1">
    <source>
        <dbReference type="ARBA" id="ARBA00004906"/>
    </source>
</evidence>
<dbReference type="PANTHER" id="PTHR26379">
    <property type="entry name" value="BTB/POZ AND MATH DOMAIN-CONTAINING PROTEIN 1"/>
    <property type="match status" value="1"/>
</dbReference>
<dbReference type="SUPFAM" id="SSF54695">
    <property type="entry name" value="POZ domain"/>
    <property type="match status" value="1"/>
</dbReference>
<dbReference type="Gene3D" id="3.30.710.10">
    <property type="entry name" value="Potassium Channel Kv1.1, Chain A"/>
    <property type="match status" value="1"/>
</dbReference>
<dbReference type="Proteomes" id="UP000095767">
    <property type="component" value="Unassembled WGS sequence"/>
</dbReference>
<dbReference type="EMBL" id="LWDX02008534">
    <property type="protein sequence ID" value="OEL36634.1"/>
    <property type="molecule type" value="Genomic_DNA"/>
</dbReference>
<organism evidence="3 4">
    <name type="scientific">Dichanthelium oligosanthes</name>
    <dbReference type="NCBI Taxonomy" id="888268"/>
    <lineage>
        <taxon>Eukaryota</taxon>
        <taxon>Viridiplantae</taxon>
        <taxon>Streptophyta</taxon>
        <taxon>Embryophyta</taxon>
        <taxon>Tracheophyta</taxon>
        <taxon>Spermatophyta</taxon>
        <taxon>Magnoliopsida</taxon>
        <taxon>Liliopsida</taxon>
        <taxon>Poales</taxon>
        <taxon>Poaceae</taxon>
        <taxon>PACMAD clade</taxon>
        <taxon>Panicoideae</taxon>
        <taxon>Panicodae</taxon>
        <taxon>Paniceae</taxon>
        <taxon>Dichantheliinae</taxon>
        <taxon>Dichanthelium</taxon>
    </lineage>
</organism>
<evidence type="ECO:0000313" key="4">
    <source>
        <dbReference type="Proteomes" id="UP000095767"/>
    </source>
</evidence>
<reference evidence="3 4" key="1">
    <citation type="submission" date="2016-09" db="EMBL/GenBank/DDBJ databases">
        <title>The draft genome of Dichanthelium oligosanthes: A C3 panicoid grass species.</title>
        <authorList>
            <person name="Studer A.J."/>
            <person name="Schnable J.C."/>
            <person name="Brutnell T.P."/>
        </authorList>
    </citation>
    <scope>NUCLEOTIDE SEQUENCE [LARGE SCALE GENOMIC DNA]</scope>
    <source>
        <strain evidence="4">cv. Kellogg 1175</strain>
        <tissue evidence="3">Leaf</tissue>
    </source>
</reference>
<evidence type="ECO:0000313" key="3">
    <source>
        <dbReference type="EMBL" id="OEL36634.1"/>
    </source>
</evidence>
<proteinExistence type="predicted"/>
<protein>
    <recommendedName>
        <fullName evidence="2">BTB domain-containing protein</fullName>
    </recommendedName>
</protein>
<feature type="domain" description="BTB" evidence="2">
    <location>
        <begin position="1"/>
        <end position="48"/>
    </location>
</feature>
<comment type="pathway">
    <text evidence="1">Protein modification; protein ubiquitination.</text>
</comment>
<dbReference type="STRING" id="888268.A0A1E5WH14"/>
<dbReference type="InterPro" id="IPR045005">
    <property type="entry name" value="BPM1-6"/>
</dbReference>
<name>A0A1E5WH14_9POAL</name>
<accession>A0A1E5WH14</accession>
<evidence type="ECO:0000259" key="2">
    <source>
        <dbReference type="PROSITE" id="PS50097"/>
    </source>
</evidence>
<dbReference type="GO" id="GO:0016567">
    <property type="term" value="P:protein ubiquitination"/>
    <property type="evidence" value="ECO:0007669"/>
    <property type="project" value="InterPro"/>
</dbReference>
<dbReference type="PANTHER" id="PTHR26379:SF187">
    <property type="entry name" value="OS07G0655300 PROTEIN"/>
    <property type="match status" value="1"/>
</dbReference>
<dbReference type="AlphaFoldDB" id="A0A1E5WH14"/>
<dbReference type="InterPro" id="IPR011333">
    <property type="entry name" value="SKP1/BTB/POZ_sf"/>
</dbReference>
<dbReference type="Pfam" id="PF00651">
    <property type="entry name" value="BTB"/>
    <property type="match status" value="1"/>
</dbReference>
<gene>
    <name evidence="3" type="ORF">BAE44_0002347</name>
</gene>
<dbReference type="PROSITE" id="PS50097">
    <property type="entry name" value="BTB"/>
    <property type="match status" value="1"/>
</dbReference>
<sequence>MRSPVFAAELYGPMAEDTRQSIAIEDMHPEVFRSLLHFIYTDAMPVMEDCSVDDRQKIIKHLLVAADSSTPATPLHSSSTLSTLEKCWSY</sequence>